<comment type="caution">
    <text evidence="2">The sequence shown here is derived from an EMBL/GenBank/DDBJ whole genome shotgun (WGS) entry which is preliminary data.</text>
</comment>
<feature type="region of interest" description="Disordered" evidence="1">
    <location>
        <begin position="1"/>
        <end position="21"/>
    </location>
</feature>
<feature type="compositionally biased region" description="Basic and acidic residues" evidence="1">
    <location>
        <begin position="148"/>
        <end position="165"/>
    </location>
</feature>
<name>A0A444USA0_ACIRT</name>
<evidence type="ECO:0008006" key="4">
    <source>
        <dbReference type="Google" id="ProtNLM"/>
    </source>
</evidence>
<organism evidence="2 3">
    <name type="scientific">Acipenser ruthenus</name>
    <name type="common">Sterlet sturgeon</name>
    <dbReference type="NCBI Taxonomy" id="7906"/>
    <lineage>
        <taxon>Eukaryota</taxon>
        <taxon>Metazoa</taxon>
        <taxon>Chordata</taxon>
        <taxon>Craniata</taxon>
        <taxon>Vertebrata</taxon>
        <taxon>Euteleostomi</taxon>
        <taxon>Actinopterygii</taxon>
        <taxon>Chondrostei</taxon>
        <taxon>Acipenseriformes</taxon>
        <taxon>Acipenseridae</taxon>
        <taxon>Acipenser</taxon>
    </lineage>
</organism>
<evidence type="ECO:0000313" key="3">
    <source>
        <dbReference type="Proteomes" id="UP000289886"/>
    </source>
</evidence>
<reference evidence="2 3" key="1">
    <citation type="submission" date="2019-01" db="EMBL/GenBank/DDBJ databases">
        <title>Draft Genome and Complete Hox-Cluster Characterization of the Sterlet Sturgeon (Acipenser ruthenus).</title>
        <authorList>
            <person name="Wei Q."/>
        </authorList>
    </citation>
    <scope>NUCLEOTIDE SEQUENCE [LARGE SCALE GENOMIC DNA]</scope>
    <source>
        <strain evidence="2">WHYD16114868_AA</strain>
        <tissue evidence="2">Blood</tissue>
    </source>
</reference>
<protein>
    <recommendedName>
        <fullName evidence="4">CCHC-type domain-containing protein</fullName>
    </recommendedName>
</protein>
<dbReference type="AlphaFoldDB" id="A0A444USA0"/>
<feature type="compositionally biased region" description="Basic residues" evidence="1">
    <location>
        <begin position="1"/>
        <end position="11"/>
    </location>
</feature>
<feature type="compositionally biased region" description="Pro residues" evidence="1">
    <location>
        <begin position="200"/>
        <end position="209"/>
    </location>
</feature>
<dbReference type="Proteomes" id="UP000289886">
    <property type="component" value="Unassembled WGS sequence"/>
</dbReference>
<gene>
    <name evidence="2" type="ORF">EOD39_21592</name>
</gene>
<proteinExistence type="predicted"/>
<accession>A0A444USA0</accession>
<dbReference type="EMBL" id="SCEB01010795">
    <property type="protein sequence ID" value="RXM91038.1"/>
    <property type="molecule type" value="Genomic_DNA"/>
</dbReference>
<evidence type="ECO:0000313" key="2">
    <source>
        <dbReference type="EMBL" id="RXM91038.1"/>
    </source>
</evidence>
<keyword evidence="3" id="KW-1185">Reference proteome</keyword>
<sequence>MGRKSCRKQQKRQQQQQLPPGDVCPSYAIDEWCPGCGEFGHTVAICPTQYQGEEWAPKRELQAVATKRESSWDSIIRAIMQDCWCPICSEQGHSPLNCPLLSEGCLLRPFPPAEGECLLVPPPSPPMKGGARASSTQKGGARASGAQKGEREHPVPRRGEREHPAPRRGRPTGPEPEPPAAEKEYLLPPPPVAEQRELSLPPPPPPLPPAEGESLLVPPQLPWEDCLPLPPPPAEGEYLLVLSPPPWENSLPLPAPPAD</sequence>
<feature type="region of interest" description="Disordered" evidence="1">
    <location>
        <begin position="118"/>
        <end position="237"/>
    </location>
</feature>
<evidence type="ECO:0000256" key="1">
    <source>
        <dbReference type="SAM" id="MobiDB-lite"/>
    </source>
</evidence>
<dbReference type="Gene3D" id="4.10.60.10">
    <property type="entry name" value="Zinc finger, CCHC-type"/>
    <property type="match status" value="1"/>
</dbReference>